<accession>A0A8J5R794</accession>
<evidence type="ECO:0000313" key="2">
    <source>
        <dbReference type="EMBL" id="KAG8039719.1"/>
    </source>
</evidence>
<dbReference type="PANTHER" id="PTHR34756:SF1">
    <property type="entry name" value="CELL DIVISION CYCLE-ASSOCIATED PROTEIN 3"/>
    <property type="match status" value="1"/>
</dbReference>
<dbReference type="OrthoDB" id="6337960at2759"/>
<feature type="region of interest" description="Disordered" evidence="1">
    <location>
        <begin position="367"/>
        <end position="475"/>
    </location>
</feature>
<proteinExistence type="predicted"/>
<dbReference type="InterPro" id="IPR038832">
    <property type="entry name" value="CDCA3"/>
</dbReference>
<keyword evidence="3" id="KW-1185">Reference proteome</keyword>
<dbReference type="Proteomes" id="UP000729913">
    <property type="component" value="Unassembled WGS sequence"/>
</dbReference>
<evidence type="ECO:0000256" key="1">
    <source>
        <dbReference type="SAM" id="MobiDB-lite"/>
    </source>
</evidence>
<dbReference type="AlphaFoldDB" id="A0A8J5R794"/>
<feature type="compositionally biased region" description="Basic and acidic residues" evidence="1">
    <location>
        <begin position="391"/>
        <end position="404"/>
    </location>
</feature>
<feature type="compositionally biased region" description="Polar residues" evidence="1">
    <location>
        <begin position="443"/>
        <end position="452"/>
    </location>
</feature>
<name>A0A8J5R794_9HYME</name>
<reference evidence="2" key="2">
    <citation type="submission" date="2021-04" db="EMBL/GenBank/DDBJ databases">
        <title>Genome-wide patterns of bracovirus chromosomal integration into multiple host tissues during parasitism.</title>
        <authorList>
            <person name="Chebbi M.A.C."/>
        </authorList>
    </citation>
    <scope>NUCLEOTIDE SEQUENCE</scope>
    <source>
        <tissue evidence="2">Whole body</tissue>
    </source>
</reference>
<comment type="caution">
    <text evidence="2">The sequence shown here is derived from an EMBL/GenBank/DDBJ whole genome shotgun (WGS) entry which is preliminary data.</text>
</comment>
<reference evidence="2" key="1">
    <citation type="submission" date="2020-03" db="EMBL/GenBank/DDBJ databases">
        <authorList>
            <person name="Chebbi M.A."/>
            <person name="Drezen J.M."/>
        </authorList>
    </citation>
    <scope>NUCLEOTIDE SEQUENCE</scope>
    <source>
        <tissue evidence="2">Whole body</tissue>
    </source>
</reference>
<gene>
    <name evidence="2" type="ORF">G9C98_000448</name>
</gene>
<dbReference type="PANTHER" id="PTHR34756">
    <property type="entry name" value="CELL DIVISION CYCLE-ASSOCIATED PROTEIN 3"/>
    <property type="match status" value="1"/>
</dbReference>
<dbReference type="EMBL" id="JAAOIC020000032">
    <property type="protein sequence ID" value="KAG8039719.1"/>
    <property type="molecule type" value="Genomic_DNA"/>
</dbReference>
<feature type="region of interest" description="Disordered" evidence="1">
    <location>
        <begin position="156"/>
        <end position="186"/>
    </location>
</feature>
<protein>
    <submittedName>
        <fullName evidence="2">Uncharacterized protein</fullName>
    </submittedName>
</protein>
<sequence length="475" mass="53176">MGNLTSKLFLHDEDVNSKSKLSSQIKMGTLEKNQENHQCTPIMARKELSADPRSASAGILRTPIEVDLTPTGVPRRVAKAIPKYLQPKQYLETDIDSVVPALSSAHATLDPRSPNVPCTRTPIMVKHVPEYLTPVVKIEEAPAMDTPQMLINRLDPRSPAADFDRTPILKPKSPKRNGSHENQNNSMECTTEVLNPQLVYCETTTDFNISEIQVLPEIIFEQPSDLKKRLNLDDEFNTSIDDCLFAKCSSDESDSDGQLTVIPNLKAIKTDEKLSSTHEIINEELTGADKETKTVKEDLEIITNISTLINKRTKVDTEERIRIWRDSMSPDLVEEPKPKNVTSKPEEIIIEFDQDQSISKPEKTGNVLLEKTNENAVGKEPAIKKKKTAHKPKDSKRIINDKRSSNLAGGRTPLSNRSNSHKSEIPSESPQQILRSKALSAKPYQQENTPPRSKNLNSKIKSSNAQWDLDKTVII</sequence>
<evidence type="ECO:0000313" key="3">
    <source>
        <dbReference type="Proteomes" id="UP000729913"/>
    </source>
</evidence>
<feature type="compositionally biased region" description="Low complexity" evidence="1">
    <location>
        <begin position="453"/>
        <end position="464"/>
    </location>
</feature>
<organism evidence="2 3">
    <name type="scientific">Cotesia typhae</name>
    <dbReference type="NCBI Taxonomy" id="2053667"/>
    <lineage>
        <taxon>Eukaryota</taxon>
        <taxon>Metazoa</taxon>
        <taxon>Ecdysozoa</taxon>
        <taxon>Arthropoda</taxon>
        <taxon>Hexapoda</taxon>
        <taxon>Insecta</taxon>
        <taxon>Pterygota</taxon>
        <taxon>Neoptera</taxon>
        <taxon>Endopterygota</taxon>
        <taxon>Hymenoptera</taxon>
        <taxon>Apocrita</taxon>
        <taxon>Ichneumonoidea</taxon>
        <taxon>Braconidae</taxon>
        <taxon>Microgastrinae</taxon>
        <taxon>Cotesia</taxon>
    </lineage>
</organism>